<gene>
    <name evidence="2" type="ORF">SVIO_089860</name>
</gene>
<organism evidence="2 3">
    <name type="scientific">Streptomyces violaceusniger</name>
    <dbReference type="NCBI Taxonomy" id="68280"/>
    <lineage>
        <taxon>Bacteria</taxon>
        <taxon>Bacillati</taxon>
        <taxon>Actinomycetota</taxon>
        <taxon>Actinomycetes</taxon>
        <taxon>Kitasatosporales</taxon>
        <taxon>Streptomycetaceae</taxon>
        <taxon>Streptomyces</taxon>
        <taxon>Streptomyces violaceusniger group</taxon>
    </lineage>
</organism>
<dbReference type="AlphaFoldDB" id="A0A4D4LJX6"/>
<accession>A0A4D4LJX6</accession>
<proteinExistence type="predicted"/>
<sequence length="114" mass="11801">MYHDAFTLLAGAVDRTFAEINEGGKKTPEALSIPTKDDVYNTLIIPSIAGDGCSSCLVGAGGTYGFEGPGKNDQWAVCKPVPVVEFPSSARSGDPGAPGLYRTYRNGSGNACPS</sequence>
<protein>
    <submittedName>
        <fullName evidence="2">Uncharacterized protein</fullName>
    </submittedName>
</protein>
<keyword evidence="3" id="KW-1185">Reference proteome</keyword>
<feature type="compositionally biased region" description="Polar residues" evidence="1">
    <location>
        <begin position="105"/>
        <end position="114"/>
    </location>
</feature>
<reference evidence="2 3" key="1">
    <citation type="journal article" date="2020" name="Int. J. Syst. Evol. Microbiol.">
        <title>Reclassification of Streptomyces castelarensis and Streptomyces sporoclivatus as later heterotypic synonyms of Streptomyces antimycoticus.</title>
        <authorList>
            <person name="Komaki H."/>
            <person name="Tamura T."/>
        </authorList>
    </citation>
    <scope>NUCLEOTIDE SEQUENCE [LARGE SCALE GENOMIC DNA]</scope>
    <source>
        <strain evidence="2 3">NBRC 13459</strain>
    </source>
</reference>
<name>A0A4D4LJX6_STRVO</name>
<comment type="caution">
    <text evidence="2">The sequence shown here is derived from an EMBL/GenBank/DDBJ whole genome shotgun (WGS) entry which is preliminary data.</text>
</comment>
<evidence type="ECO:0000313" key="3">
    <source>
        <dbReference type="Proteomes" id="UP000301309"/>
    </source>
</evidence>
<dbReference type="EMBL" id="BJHW01000002">
    <property type="protein sequence ID" value="GDY58363.1"/>
    <property type="molecule type" value="Genomic_DNA"/>
</dbReference>
<dbReference type="Proteomes" id="UP000301309">
    <property type="component" value="Unassembled WGS sequence"/>
</dbReference>
<feature type="region of interest" description="Disordered" evidence="1">
    <location>
        <begin position="88"/>
        <end position="114"/>
    </location>
</feature>
<evidence type="ECO:0000256" key="1">
    <source>
        <dbReference type="SAM" id="MobiDB-lite"/>
    </source>
</evidence>
<evidence type="ECO:0000313" key="2">
    <source>
        <dbReference type="EMBL" id="GDY58363.1"/>
    </source>
</evidence>